<organism evidence="1">
    <name type="scientific">Arundo donax</name>
    <name type="common">Giant reed</name>
    <name type="synonym">Donax arundinaceus</name>
    <dbReference type="NCBI Taxonomy" id="35708"/>
    <lineage>
        <taxon>Eukaryota</taxon>
        <taxon>Viridiplantae</taxon>
        <taxon>Streptophyta</taxon>
        <taxon>Embryophyta</taxon>
        <taxon>Tracheophyta</taxon>
        <taxon>Spermatophyta</taxon>
        <taxon>Magnoliopsida</taxon>
        <taxon>Liliopsida</taxon>
        <taxon>Poales</taxon>
        <taxon>Poaceae</taxon>
        <taxon>PACMAD clade</taxon>
        <taxon>Arundinoideae</taxon>
        <taxon>Arundineae</taxon>
        <taxon>Arundo</taxon>
    </lineage>
</organism>
<dbReference type="AlphaFoldDB" id="A0A0A9CR30"/>
<sequence length="29" mass="3267">MFQERLTSVDGIHLGKMSLLIYLIENGTS</sequence>
<dbReference type="EMBL" id="GBRH01219111">
    <property type="protein sequence ID" value="JAD78784.1"/>
    <property type="molecule type" value="Transcribed_RNA"/>
</dbReference>
<proteinExistence type="predicted"/>
<protein>
    <submittedName>
        <fullName evidence="1">Uncharacterized protein</fullName>
    </submittedName>
</protein>
<accession>A0A0A9CR30</accession>
<reference evidence="1" key="2">
    <citation type="journal article" date="2015" name="Data Brief">
        <title>Shoot transcriptome of the giant reed, Arundo donax.</title>
        <authorList>
            <person name="Barrero R.A."/>
            <person name="Guerrero F.D."/>
            <person name="Moolhuijzen P."/>
            <person name="Goolsby J.A."/>
            <person name="Tidwell J."/>
            <person name="Bellgard S.E."/>
            <person name="Bellgard M.I."/>
        </authorList>
    </citation>
    <scope>NUCLEOTIDE SEQUENCE</scope>
    <source>
        <tissue evidence="1">Shoot tissue taken approximately 20 cm above the soil surface</tissue>
    </source>
</reference>
<reference evidence="1" key="1">
    <citation type="submission" date="2014-09" db="EMBL/GenBank/DDBJ databases">
        <authorList>
            <person name="Magalhaes I.L.F."/>
            <person name="Oliveira U."/>
            <person name="Santos F.R."/>
            <person name="Vidigal T.H.D.A."/>
            <person name="Brescovit A.D."/>
            <person name="Santos A.J."/>
        </authorList>
    </citation>
    <scope>NUCLEOTIDE SEQUENCE</scope>
    <source>
        <tissue evidence="1">Shoot tissue taken approximately 20 cm above the soil surface</tissue>
    </source>
</reference>
<evidence type="ECO:0000313" key="1">
    <source>
        <dbReference type="EMBL" id="JAD78784.1"/>
    </source>
</evidence>
<name>A0A0A9CR30_ARUDO</name>